<dbReference type="Pfam" id="PF07653">
    <property type="entry name" value="SH3_2"/>
    <property type="match status" value="1"/>
</dbReference>
<name>W6UZY1_ECHGR</name>
<dbReference type="Gene3D" id="2.30.42.10">
    <property type="match status" value="1"/>
</dbReference>
<dbReference type="Pfam" id="PF00595">
    <property type="entry name" value="PDZ"/>
    <property type="match status" value="1"/>
</dbReference>
<evidence type="ECO:0000259" key="4">
    <source>
        <dbReference type="PROSITE" id="PS50002"/>
    </source>
</evidence>
<dbReference type="SUPFAM" id="SSF50044">
    <property type="entry name" value="SH3-domain"/>
    <property type="match status" value="1"/>
</dbReference>
<dbReference type="SMART" id="SM00326">
    <property type="entry name" value="SH3"/>
    <property type="match status" value="1"/>
</dbReference>
<dbReference type="PROSITE" id="PS50106">
    <property type="entry name" value="PDZ"/>
    <property type="match status" value="1"/>
</dbReference>
<dbReference type="SMART" id="SM00072">
    <property type="entry name" value="GuKc"/>
    <property type="match status" value="1"/>
</dbReference>
<dbReference type="InterPro" id="IPR036028">
    <property type="entry name" value="SH3-like_dom_sf"/>
</dbReference>
<sequence>MLATNKAMTATTNLEKLVFLGHNTDTRDGQYIQRSRIYFLCGAQLYVWIDYIVVVYAEDDTSQHLTATTDVRDYARQLSERKRLEDQRRQEDRFLRRSLRQSDKLRSLARAKKVAKELREIVAARSNLAFDDSEEGINHGDFVSNLRRRLKKGGGADGDSSDIDGRDDEEWEWLANKVSDRSVLQAFNLHNVIASVFERTCEKLGDIPMELWAGDDSALQSLSAVTWDLKNIPLNGRTSQMEELLTILRKPQVVETLTAYDDVKQVWSEQVEKREVPVQDDSDAGAMERTVYPSPVEGCYKILAVDDQGNTVSTPDGTTLVNVILQKSGEDFFGATVRNEGSAIVIGRIISGGLIERTGLLNEGDELLSVNGIDLMGKDVDHVSHILTNLDGNIDLLVAPVVPVTEASLFQEEPVAHLRALFSYEPSNDIYNPCPEASIAFDKGDILRILNTRDPNWWQALRIEEAGAVGVSGSMAGLVPSPYFQRYRCLLRMEREGAYAEDAAAGYSESEASEQDDATADAEHGFVDSDISSMDTSRSSLSLWMSSNMNTPTCGNDGQGFESLDKEYLWSSHGVGPKQLKKLRRKKSRKTRFLSMVTSRFMHSTPRRANEYEISKEIANLRQTDGDQLQQLVEESVREKIRRPSLLTYELVDLYYPQPERKRPLVLVGPKHVGRQQLIEGLLRSEPRRFAMPAIHTTDPEAKSTELQTYETVTKQDFHRLHKERAFVEWGVCNHHYYGTKVASIETIIKAGKVCVLALRPDSIRAIRRTPFLPCVIFVSPPDNLEEMRQLSKQWTSSAANITDEELKVCIEESQKMEQHYGHFFEFIIIPRTSKTALAELKQVALDLERRPQWVPAQWIDLAWQVAVQASVNATAVTNETALIMSG</sequence>
<dbReference type="AlphaFoldDB" id="W6UZY1"/>
<dbReference type="Gene3D" id="3.40.50.300">
    <property type="entry name" value="P-loop containing nucleotide triphosphate hydrolases"/>
    <property type="match status" value="1"/>
</dbReference>
<feature type="domain" description="PDZ" evidence="6">
    <location>
        <begin position="322"/>
        <end position="402"/>
    </location>
</feature>
<evidence type="ECO:0000256" key="1">
    <source>
        <dbReference type="ARBA" id="ARBA00007014"/>
    </source>
</evidence>
<dbReference type="Gene3D" id="2.30.30.40">
    <property type="entry name" value="SH3 Domains"/>
    <property type="match status" value="1"/>
</dbReference>
<dbReference type="SMART" id="SM00228">
    <property type="entry name" value="PDZ"/>
    <property type="match status" value="1"/>
</dbReference>
<accession>W6UZY1</accession>
<dbReference type="PROSITE" id="PS50052">
    <property type="entry name" value="GUANYLATE_KINASE_2"/>
    <property type="match status" value="1"/>
</dbReference>
<dbReference type="InterPro" id="IPR027417">
    <property type="entry name" value="P-loop_NTPase"/>
</dbReference>
<gene>
    <name evidence="7" type="ORF">EGR_01255</name>
</gene>
<dbReference type="InterPro" id="IPR036034">
    <property type="entry name" value="PDZ_sf"/>
</dbReference>
<dbReference type="OMA" id="EYLWSSH"/>
<dbReference type="RefSeq" id="XP_024355323.1">
    <property type="nucleotide sequence ID" value="XM_024490504.1"/>
</dbReference>
<evidence type="ECO:0000259" key="6">
    <source>
        <dbReference type="PROSITE" id="PS50106"/>
    </source>
</evidence>
<keyword evidence="2 3" id="KW-0728">SH3 domain</keyword>
<evidence type="ECO:0000256" key="2">
    <source>
        <dbReference type="ARBA" id="ARBA00022443"/>
    </source>
</evidence>
<dbReference type="CDD" id="cd11862">
    <property type="entry name" value="SH3_MPP"/>
    <property type="match status" value="1"/>
</dbReference>
<dbReference type="Proteomes" id="UP000019149">
    <property type="component" value="Unassembled WGS sequence"/>
</dbReference>
<dbReference type="CTD" id="36336970"/>
<keyword evidence="8" id="KW-1185">Reference proteome</keyword>
<dbReference type="PANTHER" id="PTHR23122">
    <property type="entry name" value="MEMBRANE-ASSOCIATED GUANYLATE KINASE MAGUK"/>
    <property type="match status" value="1"/>
</dbReference>
<dbReference type="OrthoDB" id="43580at2759"/>
<dbReference type="InterPro" id="IPR008145">
    <property type="entry name" value="GK/Ca_channel_bsu"/>
</dbReference>
<dbReference type="STRING" id="6210.W6UZY1"/>
<evidence type="ECO:0000259" key="5">
    <source>
        <dbReference type="PROSITE" id="PS50052"/>
    </source>
</evidence>
<reference evidence="7 8" key="1">
    <citation type="journal article" date="2013" name="Nat. Genet.">
        <title>The genome of the hydatid tapeworm Echinococcus granulosus.</title>
        <authorList>
            <person name="Zheng H."/>
            <person name="Zhang W."/>
            <person name="Zhang L."/>
            <person name="Zhang Z."/>
            <person name="Li J."/>
            <person name="Lu G."/>
            <person name="Zhu Y."/>
            <person name="Wang Y."/>
            <person name="Huang Y."/>
            <person name="Liu J."/>
            <person name="Kang H."/>
            <person name="Chen J."/>
            <person name="Wang L."/>
            <person name="Chen A."/>
            <person name="Yu S."/>
            <person name="Gao Z."/>
            <person name="Jin L."/>
            <person name="Gu W."/>
            <person name="Wang Z."/>
            <person name="Zhao L."/>
            <person name="Shi B."/>
            <person name="Wen H."/>
            <person name="Lin R."/>
            <person name="Jones M.K."/>
            <person name="Brejova B."/>
            <person name="Vinar T."/>
            <person name="Zhao G."/>
            <person name="McManus D.P."/>
            <person name="Chen Z."/>
            <person name="Zhou Y."/>
            <person name="Wang S."/>
        </authorList>
    </citation>
    <scope>NUCLEOTIDE SEQUENCE [LARGE SCALE GENOMIC DNA]</scope>
</reference>
<comment type="similarity">
    <text evidence="1">Belongs to the MAGUK family.</text>
</comment>
<evidence type="ECO:0000313" key="8">
    <source>
        <dbReference type="Proteomes" id="UP000019149"/>
    </source>
</evidence>
<organism evidence="7 8">
    <name type="scientific">Echinococcus granulosus</name>
    <name type="common">Hydatid tapeworm</name>
    <dbReference type="NCBI Taxonomy" id="6210"/>
    <lineage>
        <taxon>Eukaryota</taxon>
        <taxon>Metazoa</taxon>
        <taxon>Spiralia</taxon>
        <taxon>Lophotrochozoa</taxon>
        <taxon>Platyhelminthes</taxon>
        <taxon>Cestoda</taxon>
        <taxon>Eucestoda</taxon>
        <taxon>Cyclophyllidea</taxon>
        <taxon>Taeniidae</taxon>
        <taxon>Echinococcus</taxon>
        <taxon>Echinococcus granulosus group</taxon>
    </lineage>
</organism>
<dbReference type="InterPro" id="IPR001478">
    <property type="entry name" value="PDZ"/>
</dbReference>
<evidence type="ECO:0000313" key="7">
    <source>
        <dbReference type="EMBL" id="EUB64127.1"/>
    </source>
</evidence>
<proteinExistence type="inferred from homology"/>
<feature type="domain" description="Guanylate kinase-like" evidence="5">
    <location>
        <begin position="662"/>
        <end position="846"/>
    </location>
</feature>
<dbReference type="SUPFAM" id="SSF52540">
    <property type="entry name" value="P-loop containing nucleoside triphosphate hydrolases"/>
    <property type="match status" value="1"/>
</dbReference>
<dbReference type="InterPro" id="IPR001452">
    <property type="entry name" value="SH3_domain"/>
</dbReference>
<feature type="domain" description="SH3" evidence="4">
    <location>
        <begin position="413"/>
        <end position="489"/>
    </location>
</feature>
<evidence type="ECO:0000256" key="3">
    <source>
        <dbReference type="PROSITE-ProRule" id="PRU00192"/>
    </source>
</evidence>
<dbReference type="InterPro" id="IPR008144">
    <property type="entry name" value="Guanylate_kin-like_dom"/>
</dbReference>
<dbReference type="SUPFAM" id="SSF50156">
    <property type="entry name" value="PDZ domain-like"/>
    <property type="match status" value="1"/>
</dbReference>
<dbReference type="Pfam" id="PF00625">
    <property type="entry name" value="Guanylate_kin"/>
    <property type="match status" value="1"/>
</dbReference>
<dbReference type="KEGG" id="egl:EGR_01255"/>
<comment type="caution">
    <text evidence="7">The sequence shown here is derived from an EMBL/GenBank/DDBJ whole genome shotgun (WGS) entry which is preliminary data.</text>
</comment>
<dbReference type="GeneID" id="36336970"/>
<dbReference type="EMBL" id="APAU02000004">
    <property type="protein sequence ID" value="EUB64127.1"/>
    <property type="molecule type" value="Genomic_DNA"/>
</dbReference>
<dbReference type="PROSITE" id="PS50002">
    <property type="entry name" value="SH3"/>
    <property type="match status" value="1"/>
</dbReference>
<protein>
    <submittedName>
        <fullName evidence="7">MAGUK p55 subfamily member</fullName>
    </submittedName>
</protein>
<dbReference type="InterPro" id="IPR050716">
    <property type="entry name" value="MAGUK"/>
</dbReference>